<name>A2E3E2_TRIV3</name>
<proteinExistence type="predicted"/>
<dbReference type="AlphaFoldDB" id="A2E3E2"/>
<dbReference type="InterPro" id="IPR032675">
    <property type="entry name" value="LRR_dom_sf"/>
</dbReference>
<dbReference type="PANTHER" id="PTHR45661:SF3">
    <property type="entry name" value="IG-LIKE DOMAIN-CONTAINING PROTEIN"/>
    <property type="match status" value="1"/>
</dbReference>
<dbReference type="STRING" id="5722.A2E3E2"/>
<keyword evidence="2" id="KW-1185">Reference proteome</keyword>
<reference evidence="1" key="1">
    <citation type="submission" date="2006-10" db="EMBL/GenBank/DDBJ databases">
        <authorList>
            <person name="Amadeo P."/>
            <person name="Zhao Q."/>
            <person name="Wortman J."/>
            <person name="Fraser-Liggett C."/>
            <person name="Carlton J."/>
        </authorList>
    </citation>
    <scope>NUCLEOTIDE SEQUENCE</scope>
    <source>
        <strain evidence="1">G3</strain>
    </source>
</reference>
<dbReference type="InParanoid" id="A2E3E2"/>
<dbReference type="OrthoDB" id="6363818at2759"/>
<reference evidence="1" key="2">
    <citation type="journal article" date="2007" name="Science">
        <title>Draft genome sequence of the sexually transmitted pathogen Trichomonas vaginalis.</title>
        <authorList>
            <person name="Carlton J.M."/>
            <person name="Hirt R.P."/>
            <person name="Silva J.C."/>
            <person name="Delcher A.L."/>
            <person name="Schatz M."/>
            <person name="Zhao Q."/>
            <person name="Wortman J.R."/>
            <person name="Bidwell S.L."/>
            <person name="Alsmark U.C.M."/>
            <person name="Besteiro S."/>
            <person name="Sicheritz-Ponten T."/>
            <person name="Noel C.J."/>
            <person name="Dacks J.B."/>
            <person name="Foster P.G."/>
            <person name="Simillion C."/>
            <person name="Van de Peer Y."/>
            <person name="Miranda-Saavedra D."/>
            <person name="Barton G.J."/>
            <person name="Westrop G.D."/>
            <person name="Mueller S."/>
            <person name="Dessi D."/>
            <person name="Fiori P.L."/>
            <person name="Ren Q."/>
            <person name="Paulsen I."/>
            <person name="Zhang H."/>
            <person name="Bastida-Corcuera F.D."/>
            <person name="Simoes-Barbosa A."/>
            <person name="Brown M.T."/>
            <person name="Hayes R.D."/>
            <person name="Mukherjee M."/>
            <person name="Okumura C.Y."/>
            <person name="Schneider R."/>
            <person name="Smith A.J."/>
            <person name="Vanacova S."/>
            <person name="Villalvazo M."/>
            <person name="Haas B.J."/>
            <person name="Pertea M."/>
            <person name="Feldblyum T.V."/>
            <person name="Utterback T.R."/>
            <person name="Shu C.L."/>
            <person name="Osoegawa K."/>
            <person name="de Jong P.J."/>
            <person name="Hrdy I."/>
            <person name="Horvathova L."/>
            <person name="Zubacova Z."/>
            <person name="Dolezal P."/>
            <person name="Malik S.B."/>
            <person name="Logsdon J.M. Jr."/>
            <person name="Henze K."/>
            <person name="Gupta A."/>
            <person name="Wang C.C."/>
            <person name="Dunne R.L."/>
            <person name="Upcroft J.A."/>
            <person name="Upcroft P."/>
            <person name="White O."/>
            <person name="Salzberg S.L."/>
            <person name="Tang P."/>
            <person name="Chiu C.-H."/>
            <person name="Lee Y.-S."/>
            <person name="Embley T.M."/>
            <person name="Coombs G.H."/>
            <person name="Mottram J.C."/>
            <person name="Tachezy J."/>
            <person name="Fraser-Liggett C.M."/>
            <person name="Johnson P.J."/>
        </authorList>
    </citation>
    <scope>NUCLEOTIDE SEQUENCE [LARGE SCALE GENOMIC DNA]</scope>
    <source>
        <strain evidence="1">G3</strain>
    </source>
</reference>
<dbReference type="InterPro" id="IPR026906">
    <property type="entry name" value="LRR_5"/>
</dbReference>
<dbReference type="PANTHER" id="PTHR45661">
    <property type="entry name" value="SURFACE ANTIGEN"/>
    <property type="match status" value="1"/>
</dbReference>
<dbReference type="InterPro" id="IPR053139">
    <property type="entry name" value="Surface_bspA-like"/>
</dbReference>
<dbReference type="VEuPathDB" id="TrichDB:TVAGG3_0586480"/>
<dbReference type="EMBL" id="DS113295">
    <property type="protein sequence ID" value="EAY12833.1"/>
    <property type="molecule type" value="Genomic_DNA"/>
</dbReference>
<dbReference type="SMR" id="A2E3E2"/>
<accession>A2E3E2</accession>
<dbReference type="Proteomes" id="UP000001542">
    <property type="component" value="Unassembled WGS sequence"/>
</dbReference>
<evidence type="ECO:0000313" key="1">
    <source>
        <dbReference type="EMBL" id="EAY12833.1"/>
    </source>
</evidence>
<gene>
    <name evidence="1" type="ORF">TVAG_221860</name>
</gene>
<dbReference type="VEuPathDB" id="TrichDB:TVAG_221860"/>
<evidence type="ECO:0000313" key="2">
    <source>
        <dbReference type="Proteomes" id="UP000001542"/>
    </source>
</evidence>
<protein>
    <submittedName>
        <fullName evidence="1">Surface antigen BspA-like</fullName>
    </submittedName>
</protein>
<sequence length="333" mass="37589">MDTSCFKGTILKSLLIPKYVSMIKANVESPEPLQSIECDELNEFFTSVNEILYTKDKKSLVFFPRNHSKSFTTPDFIENIGYYAFALSFIESITFAPNVKTIETYAFSGSRLKSLSLLPYINLNGYGQFQDCKSLNEIIISAICFMETSISSIVFPNTLRIIGLNAFAHCYNLINVTIPSSVTDLGGRCFSPHTNITFEEGSRFIKDDQNLIYNSRSALSLRLSEKESYTIPEFVEEICDDVFSENNNIKTIVFDGESKLKTIDNAAFFNCRNLTNIILPDSLEVIKPRAFSGCKAIKNLKFGNKLKTIYRVSKGVFSTNLNTANRNKQVTYI</sequence>
<dbReference type="Gene3D" id="3.80.10.10">
    <property type="entry name" value="Ribonuclease Inhibitor"/>
    <property type="match status" value="2"/>
</dbReference>
<dbReference type="Pfam" id="PF13306">
    <property type="entry name" value="LRR_5"/>
    <property type="match status" value="2"/>
</dbReference>
<organism evidence="1 2">
    <name type="scientific">Trichomonas vaginalis (strain ATCC PRA-98 / G3)</name>
    <dbReference type="NCBI Taxonomy" id="412133"/>
    <lineage>
        <taxon>Eukaryota</taxon>
        <taxon>Metamonada</taxon>
        <taxon>Parabasalia</taxon>
        <taxon>Trichomonadida</taxon>
        <taxon>Trichomonadidae</taxon>
        <taxon>Trichomonas</taxon>
    </lineage>
</organism>
<dbReference type="SUPFAM" id="SSF52058">
    <property type="entry name" value="L domain-like"/>
    <property type="match status" value="1"/>
</dbReference>